<dbReference type="EMBL" id="JBFXLT010000046">
    <property type="protein sequence ID" value="KAL2812638.1"/>
    <property type="molecule type" value="Genomic_DNA"/>
</dbReference>
<reference evidence="2 3" key="1">
    <citation type="submission" date="2024-07" db="EMBL/GenBank/DDBJ databases">
        <title>Section-level genome sequencing and comparative genomics of Aspergillus sections Usti and Cavernicolus.</title>
        <authorList>
            <consortium name="Lawrence Berkeley National Laboratory"/>
            <person name="Nybo J.L."/>
            <person name="Vesth T.C."/>
            <person name="Theobald S."/>
            <person name="Frisvad J.C."/>
            <person name="Larsen T.O."/>
            <person name="Kjaerboelling I."/>
            <person name="Rothschild-Mancinelli K."/>
            <person name="Lyhne E.K."/>
            <person name="Kogle M.E."/>
            <person name="Barry K."/>
            <person name="Clum A."/>
            <person name="Na H."/>
            <person name="Ledsgaard L."/>
            <person name="Lin J."/>
            <person name="Lipzen A."/>
            <person name="Kuo A."/>
            <person name="Riley R."/>
            <person name="Mondo S."/>
            <person name="Labutti K."/>
            <person name="Haridas S."/>
            <person name="Pangalinan J."/>
            <person name="Salamov A.A."/>
            <person name="Simmons B.A."/>
            <person name="Magnuson J.K."/>
            <person name="Chen J."/>
            <person name="Drula E."/>
            <person name="Henrissat B."/>
            <person name="Wiebenga A."/>
            <person name="Lubbers R.J."/>
            <person name="Gomes A.C."/>
            <person name="Makela M.R."/>
            <person name="Stajich J."/>
            <person name="Grigoriev I.V."/>
            <person name="Mortensen U.H."/>
            <person name="De Vries R.P."/>
            <person name="Baker S.E."/>
            <person name="Andersen M.R."/>
        </authorList>
    </citation>
    <scope>NUCLEOTIDE SEQUENCE [LARGE SCALE GENOMIC DNA]</scope>
    <source>
        <strain evidence="2 3">CBS 588.65</strain>
    </source>
</reference>
<gene>
    <name evidence="2" type="ORF">BJX63DRAFT_432529</name>
</gene>
<dbReference type="InterPro" id="IPR036116">
    <property type="entry name" value="FN3_sf"/>
</dbReference>
<sequence>MHNEIIDMLNTQEVITVHRSNLTAYHVSHEKRAYQVFGLLGVQLLSLFGLRALEEVINALLDLFTSNDIVWTDKDNCCAYFSTQGGGNENFRSYARGHGNPTAEEWKNDYNGYTHHFVGPWTGTHGNSPISVSQPRAPLFPDEQAPDSVEIRGNYAGGVAECFHNTGHASFWGRQAAQTKNTIKDWVSHHKPDYLLILLGFNDLGWWVSGPETLVGDMGNIVGAAREAKPDIKLLVGNVVDRTFIKGRQQDLVDNTARYNTLLWDTIYNWFRCYEFPRTSILCLLALQNARGYEIRARVQGETGWWSSGDVYPNTHCSWLPWVVNGQTWEYQVRTKGDNDIRSEWSAFSSVTANVKTAPGPSNIIVEPQGNNVLVRWDSVTGTTWIGLNPGHRYGIWVATYVGMTGSLTRTGISAGGLPAPGREIIAGYGAPAPPGGLRVHNIDVTTIRLEWSAVAGASGYNVYARSIRDNTASRLDGTTTETSHGVVFLFPGIWKFEFCVSAFNGNLETAPVSCIIPPVCCGFEKRDLVPEDHSVAENTSTLYNLTSLIGDKGIRDLFAIYQQTAEYASLLMMTMLLGCQRESSITGLWVQILSRILACYG</sequence>
<evidence type="ECO:0000313" key="2">
    <source>
        <dbReference type="EMBL" id="KAL2812638.1"/>
    </source>
</evidence>
<accession>A0ABR4HCY2</accession>
<dbReference type="InterPro" id="IPR003961">
    <property type="entry name" value="FN3_dom"/>
</dbReference>
<proteinExistence type="predicted"/>
<dbReference type="PANTHER" id="PTHR30383">
    <property type="entry name" value="THIOESTERASE 1/PROTEASE 1/LYSOPHOSPHOLIPASE L1"/>
    <property type="match status" value="1"/>
</dbReference>
<dbReference type="SMART" id="SM00060">
    <property type="entry name" value="FN3"/>
    <property type="match status" value="2"/>
</dbReference>
<evidence type="ECO:0000313" key="3">
    <source>
        <dbReference type="Proteomes" id="UP001610334"/>
    </source>
</evidence>
<dbReference type="PANTHER" id="PTHR30383:SF19">
    <property type="entry name" value="FIBRONECTIN TYPE-III DOMAIN-CONTAINING PROTEIN"/>
    <property type="match status" value="1"/>
</dbReference>
<dbReference type="Gene3D" id="2.60.40.10">
    <property type="entry name" value="Immunoglobulins"/>
    <property type="match status" value="1"/>
</dbReference>
<comment type="caution">
    <text evidence="2">The sequence shown here is derived from an EMBL/GenBank/DDBJ whole genome shotgun (WGS) entry which is preliminary data.</text>
</comment>
<evidence type="ECO:0000259" key="1">
    <source>
        <dbReference type="SMART" id="SM00060"/>
    </source>
</evidence>
<dbReference type="SUPFAM" id="SSF49265">
    <property type="entry name" value="Fibronectin type III"/>
    <property type="match status" value="1"/>
</dbReference>
<organism evidence="2 3">
    <name type="scientific">Aspergillus granulosus</name>
    <dbReference type="NCBI Taxonomy" id="176169"/>
    <lineage>
        <taxon>Eukaryota</taxon>
        <taxon>Fungi</taxon>
        <taxon>Dikarya</taxon>
        <taxon>Ascomycota</taxon>
        <taxon>Pezizomycotina</taxon>
        <taxon>Eurotiomycetes</taxon>
        <taxon>Eurotiomycetidae</taxon>
        <taxon>Eurotiales</taxon>
        <taxon>Aspergillaceae</taxon>
        <taxon>Aspergillus</taxon>
        <taxon>Aspergillus subgen. Nidulantes</taxon>
    </lineage>
</organism>
<dbReference type="CDD" id="cd00063">
    <property type="entry name" value="FN3"/>
    <property type="match status" value="1"/>
</dbReference>
<dbReference type="Proteomes" id="UP001610334">
    <property type="component" value="Unassembled WGS sequence"/>
</dbReference>
<dbReference type="InterPro" id="IPR036514">
    <property type="entry name" value="SGNH_hydro_sf"/>
</dbReference>
<dbReference type="Gene3D" id="3.40.50.1110">
    <property type="entry name" value="SGNH hydrolase"/>
    <property type="match status" value="1"/>
</dbReference>
<dbReference type="SUPFAM" id="SSF52266">
    <property type="entry name" value="SGNH hydrolase"/>
    <property type="match status" value="1"/>
</dbReference>
<protein>
    <recommendedName>
        <fullName evidence="1">Fibronectin type-III domain-containing protein</fullName>
    </recommendedName>
</protein>
<dbReference type="InterPro" id="IPR051532">
    <property type="entry name" value="Ester_Hydrolysis_Enzymes"/>
</dbReference>
<dbReference type="InterPro" id="IPR013783">
    <property type="entry name" value="Ig-like_fold"/>
</dbReference>
<keyword evidence="3" id="KW-1185">Reference proteome</keyword>
<name>A0ABR4HCY2_9EURO</name>
<feature type="domain" description="Fibronectin type-III" evidence="1">
    <location>
        <begin position="432"/>
        <end position="510"/>
    </location>
</feature>
<feature type="domain" description="Fibronectin type-III" evidence="1">
    <location>
        <begin position="358"/>
        <end position="405"/>
    </location>
</feature>